<protein>
    <recommendedName>
        <fullName evidence="3">Tocopherol cyclase-like protein</fullName>
    </recommendedName>
</protein>
<dbReference type="InterPro" id="IPR025893">
    <property type="entry name" value="Tocopherol_cyclase"/>
</dbReference>
<name>A0ABP6J4L9_9ACTN</name>
<evidence type="ECO:0000313" key="1">
    <source>
        <dbReference type="EMBL" id="GAA2920923.1"/>
    </source>
</evidence>
<evidence type="ECO:0000313" key="2">
    <source>
        <dbReference type="Proteomes" id="UP001500403"/>
    </source>
</evidence>
<comment type="caution">
    <text evidence="1">The sequence shown here is derived from an EMBL/GenBank/DDBJ whole genome shotgun (WGS) entry which is preliminary data.</text>
</comment>
<sequence length="344" mass="38652">MNTRPDGTPQRWEAITRSARRRVRHRWRRTGADFPWGDPLPSHQAPMEGYLWRFTDTRRGRVLLVACGINHHSRQPWGTVVVAADPLGTVRSTSVDGAWASTQSYQICVPATLRYDAGALHVRLGDDLHINCVLREPRSRPRRTFHGSGIFSLVPGLNHYWHPHLFDAKVRGAARLGDQVWDLSDCHVYAEKSWGRGFPHTWWWGQAHGFDRGEMCVAFAGGLLGRGRLTLPVGGVVVSVGNRMISLVPPAAMVQGGERDGRWTIKARNHRYRVRLVGEGTGSRPSRLPIPLLDPHRFGYSTQHLAGNLQLQVFRDGKLYYAGQSALASLETGSSRTRWPTDLR</sequence>
<reference evidence="2" key="1">
    <citation type="journal article" date="2019" name="Int. J. Syst. Evol. Microbiol.">
        <title>The Global Catalogue of Microorganisms (GCM) 10K type strain sequencing project: providing services to taxonomists for standard genome sequencing and annotation.</title>
        <authorList>
            <consortium name="The Broad Institute Genomics Platform"/>
            <consortium name="The Broad Institute Genome Sequencing Center for Infectious Disease"/>
            <person name="Wu L."/>
            <person name="Ma J."/>
        </authorList>
    </citation>
    <scope>NUCLEOTIDE SEQUENCE [LARGE SCALE GENOMIC DNA]</scope>
    <source>
        <strain evidence="2">JCM 9088</strain>
    </source>
</reference>
<dbReference type="PANTHER" id="PTHR35309:SF4">
    <property type="entry name" value="TOCOPHEROL CYCLASE"/>
    <property type="match status" value="1"/>
</dbReference>
<dbReference type="EMBL" id="BAAAUD010000002">
    <property type="protein sequence ID" value="GAA2920923.1"/>
    <property type="molecule type" value="Genomic_DNA"/>
</dbReference>
<evidence type="ECO:0008006" key="3">
    <source>
        <dbReference type="Google" id="ProtNLM"/>
    </source>
</evidence>
<keyword evidence="2" id="KW-1185">Reference proteome</keyword>
<proteinExistence type="predicted"/>
<gene>
    <name evidence="1" type="ORF">GCM10010446_01180</name>
</gene>
<accession>A0ABP6J4L9</accession>
<dbReference type="Proteomes" id="UP001500403">
    <property type="component" value="Unassembled WGS sequence"/>
</dbReference>
<organism evidence="1 2">
    <name type="scientific">Streptomyces enissocaesilis</name>
    <dbReference type="NCBI Taxonomy" id="332589"/>
    <lineage>
        <taxon>Bacteria</taxon>
        <taxon>Bacillati</taxon>
        <taxon>Actinomycetota</taxon>
        <taxon>Actinomycetes</taxon>
        <taxon>Kitasatosporales</taxon>
        <taxon>Streptomycetaceae</taxon>
        <taxon>Streptomyces</taxon>
        <taxon>Streptomyces rochei group</taxon>
    </lineage>
</organism>
<dbReference type="PANTHER" id="PTHR35309">
    <property type="match status" value="1"/>
</dbReference>
<dbReference type="Pfam" id="PF14249">
    <property type="entry name" value="Tocopherol_cycl"/>
    <property type="match status" value="1"/>
</dbReference>